<protein>
    <submittedName>
        <fullName evidence="2">Uncharacterized protein</fullName>
    </submittedName>
</protein>
<dbReference type="AlphaFoldDB" id="A0AAN6NH98"/>
<dbReference type="EMBL" id="MU853753">
    <property type="protein sequence ID" value="KAK3945832.1"/>
    <property type="molecule type" value="Genomic_DNA"/>
</dbReference>
<sequence>MRNGFVLLYFASLSFVWITWPYLTRYWWAEASGDNLPYLRIKINLPSLARNPRVLWCFLRVVGGGQSGKDDSHCMRGWCWC</sequence>
<feature type="transmembrane region" description="Helical" evidence="1">
    <location>
        <begin position="6"/>
        <end position="23"/>
    </location>
</feature>
<accession>A0AAN6NH98</accession>
<reference evidence="3" key="1">
    <citation type="journal article" date="2023" name="Mol. Phylogenet. Evol.">
        <title>Genome-scale phylogeny and comparative genomics of the fungal order Sordariales.</title>
        <authorList>
            <person name="Hensen N."/>
            <person name="Bonometti L."/>
            <person name="Westerberg I."/>
            <person name="Brannstrom I.O."/>
            <person name="Guillou S."/>
            <person name="Cros-Aarteil S."/>
            <person name="Calhoun S."/>
            <person name="Haridas S."/>
            <person name="Kuo A."/>
            <person name="Mondo S."/>
            <person name="Pangilinan J."/>
            <person name="Riley R."/>
            <person name="LaButti K."/>
            <person name="Andreopoulos B."/>
            <person name="Lipzen A."/>
            <person name="Chen C."/>
            <person name="Yan M."/>
            <person name="Daum C."/>
            <person name="Ng V."/>
            <person name="Clum A."/>
            <person name="Steindorff A."/>
            <person name="Ohm R.A."/>
            <person name="Martin F."/>
            <person name="Silar P."/>
            <person name="Natvig D.O."/>
            <person name="Lalanne C."/>
            <person name="Gautier V."/>
            <person name="Ament-Velasquez S.L."/>
            <person name="Kruys A."/>
            <person name="Hutchinson M.I."/>
            <person name="Powell A.J."/>
            <person name="Barry K."/>
            <person name="Miller A.N."/>
            <person name="Grigoriev I.V."/>
            <person name="Debuchy R."/>
            <person name="Gladieux P."/>
            <person name="Hiltunen Thoren M."/>
            <person name="Johannesson H."/>
        </authorList>
    </citation>
    <scope>NUCLEOTIDE SEQUENCE [LARGE SCALE GENOMIC DNA]</scope>
    <source>
        <strain evidence="3">CBS 340.73</strain>
    </source>
</reference>
<keyword evidence="1" id="KW-0812">Transmembrane</keyword>
<evidence type="ECO:0000313" key="2">
    <source>
        <dbReference type="EMBL" id="KAK3945832.1"/>
    </source>
</evidence>
<keyword evidence="1" id="KW-0472">Membrane</keyword>
<keyword evidence="1" id="KW-1133">Transmembrane helix</keyword>
<gene>
    <name evidence="2" type="ORF">QBC46DRAFT_370086</name>
</gene>
<evidence type="ECO:0000256" key="1">
    <source>
        <dbReference type="SAM" id="Phobius"/>
    </source>
</evidence>
<name>A0AAN6NH98_9PEZI</name>
<evidence type="ECO:0000313" key="3">
    <source>
        <dbReference type="Proteomes" id="UP001303473"/>
    </source>
</evidence>
<proteinExistence type="predicted"/>
<dbReference type="Proteomes" id="UP001303473">
    <property type="component" value="Unassembled WGS sequence"/>
</dbReference>
<organism evidence="2 3">
    <name type="scientific">Diplogelasinospora grovesii</name>
    <dbReference type="NCBI Taxonomy" id="303347"/>
    <lineage>
        <taxon>Eukaryota</taxon>
        <taxon>Fungi</taxon>
        <taxon>Dikarya</taxon>
        <taxon>Ascomycota</taxon>
        <taxon>Pezizomycotina</taxon>
        <taxon>Sordariomycetes</taxon>
        <taxon>Sordariomycetidae</taxon>
        <taxon>Sordariales</taxon>
        <taxon>Diplogelasinosporaceae</taxon>
        <taxon>Diplogelasinospora</taxon>
    </lineage>
</organism>
<keyword evidence="3" id="KW-1185">Reference proteome</keyword>
<comment type="caution">
    <text evidence="2">The sequence shown here is derived from an EMBL/GenBank/DDBJ whole genome shotgun (WGS) entry which is preliminary data.</text>
</comment>